<dbReference type="InterPro" id="IPR036388">
    <property type="entry name" value="WH-like_DNA-bd_sf"/>
</dbReference>
<sequence>MNDQDLLYPIALTLVKGIGNITAKQIIEAVDDVSLLFKEKNRLPEHIPGISKKLIAEIHHPDVLRKAEQEVLFIEKNKITPLFIKDKQYPARFRDCVDAPIVLYLKGNADLNAPKIISIVGTRHASAYGKEVTETLIQDIAAAYPETLIISGLAYGIDIYAHKAALKYNLPTIGVLAHGLDRIYPPAHRNTAVEMLEHGGLLTDFLSGTNPDRPNFVKRNRIIAGISDCTVVVESAGKGGALITASIADSYNKDVFSIPGKINDPYSMGCNALIKYKKAVLITCAEDIFREMCWNLTQVKPAVQRSIFVELTADEQLVVDCVSKTATMQLNTIAMESNLPISQLAPVLFELEMKGIVRCMPGGLYGLI</sequence>
<dbReference type="NCBIfam" id="TIGR00732">
    <property type="entry name" value="dprA"/>
    <property type="match status" value="1"/>
</dbReference>
<feature type="domain" description="DprA winged helix" evidence="3">
    <location>
        <begin position="310"/>
        <end position="363"/>
    </location>
</feature>
<comment type="similarity">
    <text evidence="1">Belongs to the DprA/Smf family.</text>
</comment>
<evidence type="ECO:0000313" key="4">
    <source>
        <dbReference type="EMBL" id="KAA6300816.1"/>
    </source>
</evidence>
<dbReference type="PANTHER" id="PTHR43022">
    <property type="entry name" value="PROTEIN SMF"/>
    <property type="match status" value="1"/>
</dbReference>
<dbReference type="AlphaFoldDB" id="A0A5M8NVD0"/>
<dbReference type="Gene3D" id="1.10.10.10">
    <property type="entry name" value="Winged helix-like DNA-binding domain superfamily/Winged helix DNA-binding domain"/>
    <property type="match status" value="1"/>
</dbReference>
<gene>
    <name evidence="4" type="ORF">EZS26_003036</name>
</gene>
<accession>A0A5M8NVD0</accession>
<evidence type="ECO:0000256" key="1">
    <source>
        <dbReference type="ARBA" id="ARBA00006525"/>
    </source>
</evidence>
<proteinExistence type="inferred from homology"/>
<dbReference type="Pfam" id="PF02481">
    <property type="entry name" value="DNA_processg_A"/>
    <property type="match status" value="1"/>
</dbReference>
<dbReference type="InterPro" id="IPR057666">
    <property type="entry name" value="DrpA_SLOG"/>
</dbReference>
<dbReference type="PANTHER" id="PTHR43022:SF1">
    <property type="entry name" value="PROTEIN SMF"/>
    <property type="match status" value="1"/>
</dbReference>
<dbReference type="EMBL" id="SNRX01000046">
    <property type="protein sequence ID" value="KAA6300816.1"/>
    <property type="molecule type" value="Genomic_DNA"/>
</dbReference>
<evidence type="ECO:0000259" key="3">
    <source>
        <dbReference type="Pfam" id="PF17782"/>
    </source>
</evidence>
<name>A0A5M8NVD0_9BACT</name>
<dbReference type="Pfam" id="PF17782">
    <property type="entry name" value="WHD_DprA"/>
    <property type="match status" value="1"/>
</dbReference>
<comment type="caution">
    <text evidence="4">The sequence shown here is derived from an EMBL/GenBank/DDBJ whole genome shotgun (WGS) entry which is preliminary data.</text>
</comment>
<protein>
    <submittedName>
        <fullName evidence="4">Uncharacterized protein</fullName>
    </submittedName>
</protein>
<organism evidence="4 5">
    <name type="scientific">Candidatus Ordinivivax streblomastigis</name>
    <dbReference type="NCBI Taxonomy" id="2540710"/>
    <lineage>
        <taxon>Bacteria</taxon>
        <taxon>Pseudomonadati</taxon>
        <taxon>Bacteroidota</taxon>
        <taxon>Bacteroidia</taxon>
        <taxon>Bacteroidales</taxon>
        <taxon>Candidatus Ordinivivax</taxon>
    </lineage>
</organism>
<dbReference type="GO" id="GO:0009294">
    <property type="term" value="P:DNA-mediated transformation"/>
    <property type="evidence" value="ECO:0007669"/>
    <property type="project" value="InterPro"/>
</dbReference>
<dbReference type="Gene3D" id="3.40.50.450">
    <property type="match status" value="1"/>
</dbReference>
<dbReference type="InterPro" id="IPR003488">
    <property type="entry name" value="DprA"/>
</dbReference>
<dbReference type="SUPFAM" id="SSF102405">
    <property type="entry name" value="MCP/YpsA-like"/>
    <property type="match status" value="1"/>
</dbReference>
<feature type="domain" description="Smf/DprA SLOG" evidence="2">
    <location>
        <begin position="82"/>
        <end position="291"/>
    </location>
</feature>
<dbReference type="Proteomes" id="UP000324575">
    <property type="component" value="Unassembled WGS sequence"/>
</dbReference>
<reference evidence="4 5" key="1">
    <citation type="submission" date="2019-03" db="EMBL/GenBank/DDBJ databases">
        <title>Single cell metagenomics reveals metabolic interactions within the superorganism composed of flagellate Streblomastix strix and complex community of Bacteroidetes bacteria on its surface.</title>
        <authorList>
            <person name="Treitli S.C."/>
            <person name="Kolisko M."/>
            <person name="Husnik F."/>
            <person name="Keeling P."/>
            <person name="Hampl V."/>
        </authorList>
    </citation>
    <scope>NUCLEOTIDE SEQUENCE [LARGE SCALE GENOMIC DNA]</scope>
    <source>
        <strain evidence="4">St1</strain>
    </source>
</reference>
<dbReference type="InterPro" id="IPR041614">
    <property type="entry name" value="DprA_WH"/>
</dbReference>
<evidence type="ECO:0000259" key="2">
    <source>
        <dbReference type="Pfam" id="PF02481"/>
    </source>
</evidence>
<evidence type="ECO:0000313" key="5">
    <source>
        <dbReference type="Proteomes" id="UP000324575"/>
    </source>
</evidence>